<accession>A0A554VD92</accession>
<gene>
    <name evidence="5" type="ORF">FOF46_24920</name>
</gene>
<feature type="transmembrane region" description="Helical" evidence="3">
    <location>
        <begin position="30"/>
        <end position="50"/>
    </location>
</feature>
<keyword evidence="3" id="KW-0812">Transmembrane</keyword>
<protein>
    <recommendedName>
        <fullName evidence="4">Peptidase M56 domain-containing protein</fullName>
    </recommendedName>
</protein>
<dbReference type="RefSeq" id="WP_143918337.1">
    <property type="nucleotide sequence ID" value="NZ_CANMIK010000068.1"/>
</dbReference>
<feature type="coiled-coil region" evidence="1">
    <location>
        <begin position="378"/>
        <end position="456"/>
    </location>
</feature>
<dbReference type="PANTHER" id="PTHR34978">
    <property type="entry name" value="POSSIBLE SENSOR-TRANSDUCER PROTEIN BLAR"/>
    <property type="match status" value="1"/>
</dbReference>
<keyword evidence="6" id="KW-1185">Reference proteome</keyword>
<sequence>MNYSVVTTIYCLLAVCATFSKCTTGSINYLPIVLWSIYGTGFLIFAIRFIKNMYSLIKKVKQNENLKETSHINVLLNNTIVPHTFLKYIFVPKKEFREKAIPQEVLLHEKTHVRQKHTLDILCIEIFQMVFWFNPIWFWIKKSVRLNHEFLADQKVLKQQCSIHRYMDLLVSYPNSTNHTMLTSPINYSLTKKRIVMMSQKFSKTRATARMLLLLPILFGCVLLFNNKIVAQQKTSTTTIAPTHPDKNIKIKLSGEKINVNGINTDISGFAKVIDDVTKQWKDNELTEFHFDVKMENTTDTFLKKLNTAYRKTRLYKANPDGHDLVPPSPPSPEAIGVGAVSLPPAPPSAVKPPPPAKAPKVSQSVKNLKPFEVPLSNADIEADYSVVENEAEIVEEELEKARYEAEIAREESEIIAEQEIENAMEHAEEARALAMKHAEEAREEAEISRAIAMEAAGNAMHEAHRVRREAMEQAHEARAIAREEVRVKRERSHELREQALRRSERSRLKAEERALHRSKLAREEVKMAMKQAEKAREMARYNAEKVRKEAEKARKQVRKEANAAREKARKAVEKDRKEREKIDKRKN</sequence>
<comment type="caution">
    <text evidence="5">The sequence shown here is derived from an EMBL/GenBank/DDBJ whole genome shotgun (WGS) entry which is preliminary data.</text>
</comment>
<evidence type="ECO:0000256" key="3">
    <source>
        <dbReference type="SAM" id="Phobius"/>
    </source>
</evidence>
<evidence type="ECO:0000259" key="4">
    <source>
        <dbReference type="Pfam" id="PF05569"/>
    </source>
</evidence>
<feature type="region of interest" description="Disordered" evidence="2">
    <location>
        <begin position="537"/>
        <end position="588"/>
    </location>
</feature>
<evidence type="ECO:0000256" key="1">
    <source>
        <dbReference type="SAM" id="Coils"/>
    </source>
</evidence>
<dbReference type="InterPro" id="IPR008756">
    <property type="entry name" value="Peptidase_M56"/>
</dbReference>
<dbReference type="InterPro" id="IPR052173">
    <property type="entry name" value="Beta-lactam_resp_regulator"/>
</dbReference>
<keyword evidence="3" id="KW-1133">Transmembrane helix</keyword>
<reference evidence="5 6" key="1">
    <citation type="submission" date="2019-07" db="EMBL/GenBank/DDBJ databases">
        <title>The draft genome sequence of Aquimarina algiphila M91.</title>
        <authorList>
            <person name="Meng X."/>
        </authorList>
    </citation>
    <scope>NUCLEOTIDE SEQUENCE [LARGE SCALE GENOMIC DNA]</scope>
    <source>
        <strain evidence="5 6">M91</strain>
    </source>
</reference>
<dbReference type="Pfam" id="PF05569">
    <property type="entry name" value="Peptidase_M56"/>
    <property type="match status" value="1"/>
</dbReference>
<dbReference type="EMBL" id="VLNR01000071">
    <property type="protein sequence ID" value="TSE04808.1"/>
    <property type="molecule type" value="Genomic_DNA"/>
</dbReference>
<evidence type="ECO:0000313" key="6">
    <source>
        <dbReference type="Proteomes" id="UP000318833"/>
    </source>
</evidence>
<feature type="region of interest" description="Disordered" evidence="2">
    <location>
        <begin position="344"/>
        <end position="364"/>
    </location>
</feature>
<organism evidence="5 6">
    <name type="scientific">Aquimarina algiphila</name>
    <dbReference type="NCBI Taxonomy" id="2047982"/>
    <lineage>
        <taxon>Bacteria</taxon>
        <taxon>Pseudomonadati</taxon>
        <taxon>Bacteroidota</taxon>
        <taxon>Flavobacteriia</taxon>
        <taxon>Flavobacteriales</taxon>
        <taxon>Flavobacteriaceae</taxon>
        <taxon>Aquimarina</taxon>
    </lineage>
</organism>
<keyword evidence="1" id="KW-0175">Coiled coil</keyword>
<dbReference type="AlphaFoldDB" id="A0A554VD92"/>
<dbReference type="CDD" id="cd07341">
    <property type="entry name" value="M56_BlaR1_MecR1_like"/>
    <property type="match status" value="1"/>
</dbReference>
<feature type="transmembrane region" description="Helical" evidence="3">
    <location>
        <begin position="207"/>
        <end position="225"/>
    </location>
</feature>
<dbReference type="PANTHER" id="PTHR34978:SF3">
    <property type="entry name" value="SLR0241 PROTEIN"/>
    <property type="match status" value="1"/>
</dbReference>
<evidence type="ECO:0000256" key="2">
    <source>
        <dbReference type="SAM" id="MobiDB-lite"/>
    </source>
</evidence>
<evidence type="ECO:0000313" key="5">
    <source>
        <dbReference type="EMBL" id="TSE04808.1"/>
    </source>
</evidence>
<feature type="domain" description="Peptidase M56" evidence="4">
    <location>
        <begin position="54"/>
        <end position="197"/>
    </location>
</feature>
<feature type="compositionally biased region" description="Pro residues" evidence="2">
    <location>
        <begin position="344"/>
        <end position="358"/>
    </location>
</feature>
<name>A0A554VD92_9FLAO</name>
<dbReference type="OrthoDB" id="1522859at2"/>
<dbReference type="Proteomes" id="UP000318833">
    <property type="component" value="Unassembled WGS sequence"/>
</dbReference>
<proteinExistence type="predicted"/>
<keyword evidence="3" id="KW-0472">Membrane</keyword>